<dbReference type="OrthoDB" id="1872003at2759"/>
<reference evidence="2 3" key="1">
    <citation type="submission" date="2015-01" db="EMBL/GenBank/DDBJ databases">
        <title>The Genome Sequence of Exophiala oligosperma CBS72588.</title>
        <authorList>
            <consortium name="The Broad Institute Genomics Platform"/>
            <person name="Cuomo C."/>
            <person name="de Hoog S."/>
            <person name="Gorbushina A."/>
            <person name="Stielow B."/>
            <person name="Teixiera M."/>
            <person name="Abouelleil A."/>
            <person name="Chapman S.B."/>
            <person name="Priest M."/>
            <person name="Young S.K."/>
            <person name="Wortman J."/>
            <person name="Nusbaum C."/>
            <person name="Birren B."/>
        </authorList>
    </citation>
    <scope>NUCLEOTIDE SEQUENCE [LARGE SCALE GENOMIC DNA]</scope>
    <source>
        <strain evidence="2 3">CBS 72588</strain>
    </source>
</reference>
<gene>
    <name evidence="2" type="ORF">PV06_03471</name>
</gene>
<dbReference type="PANTHER" id="PTHR38418:SF2">
    <property type="entry name" value="SUGAR ISOMERASE, KPSF_GUTQ (AFU_ORTHOLOGUE AFUA_6G08860)"/>
    <property type="match status" value="1"/>
</dbReference>
<organism evidence="2 3">
    <name type="scientific">Exophiala oligosperma</name>
    <dbReference type="NCBI Taxonomy" id="215243"/>
    <lineage>
        <taxon>Eukaryota</taxon>
        <taxon>Fungi</taxon>
        <taxon>Dikarya</taxon>
        <taxon>Ascomycota</taxon>
        <taxon>Pezizomycotina</taxon>
        <taxon>Eurotiomycetes</taxon>
        <taxon>Chaetothyriomycetidae</taxon>
        <taxon>Chaetothyriales</taxon>
        <taxon>Herpotrichiellaceae</taxon>
        <taxon>Exophiala</taxon>
    </lineage>
</organism>
<dbReference type="InterPro" id="IPR035474">
    <property type="entry name" value="SIS_Kpsf"/>
</dbReference>
<proteinExistence type="predicted"/>
<keyword evidence="3" id="KW-1185">Reference proteome</keyword>
<feature type="domain" description="SIS" evidence="1">
    <location>
        <begin position="95"/>
        <end position="247"/>
    </location>
</feature>
<dbReference type="GO" id="GO:0097367">
    <property type="term" value="F:carbohydrate derivative binding"/>
    <property type="evidence" value="ECO:0007669"/>
    <property type="project" value="InterPro"/>
</dbReference>
<dbReference type="Gene3D" id="3.40.50.10490">
    <property type="entry name" value="Glucose-6-phosphate isomerase like protein, domain 1"/>
    <property type="match status" value="1"/>
</dbReference>
<evidence type="ECO:0000313" key="2">
    <source>
        <dbReference type="EMBL" id="KIW45050.1"/>
    </source>
</evidence>
<dbReference type="PANTHER" id="PTHR38418">
    <property type="entry name" value="SUGAR ISOMERASE, KPSF/GUTQ (AFU_ORTHOLOGUE AFUA_6G08860)"/>
    <property type="match status" value="1"/>
</dbReference>
<dbReference type="HOGENOM" id="CLU_022884_0_0_1"/>
<accession>A0A0D2DRR1</accession>
<sequence length="456" mass="48451">MAYSHRSSLPTPLTPSMPLSGSIAEQHIESLPITPPDISEAFYNNEEDSFIADSKTVKKALHVLATERLALSHLEDLYSSSAQLQTFLLQAIRQIIQSETRHGKTIFTGVGKSGHIAKKLVATFVSLGIHAVFLHPIEALHGDLGVVRPSDTIIMVTFSGKTPELLSLLPHIDPSIPLIVMSGHLTEQTCPILCHPARVNSKNILVPTVIHESETASFGVSAPTTSTTITLAIGDSLALAVADDLHSAAGLQTPAIFAANHPGGAIGQAQLDFSGQQPTTTTTAGGGGVSSNDHGVARTTAVRPEPLMSDIATMVSHIPIATPRGGGGGPADDDNKLLCFDVLLAAVRSPRGFVRTSPHHMIGPRRIQNLPAGGSGVAVADLADRLGPVVIEKTDWISVLGSTTMDECRRWIHQMRDEGTGRGREFLRRGTLLGVVDQNNEVTGIVEIEEMMGDHF</sequence>
<dbReference type="GO" id="GO:1901135">
    <property type="term" value="P:carbohydrate derivative metabolic process"/>
    <property type="evidence" value="ECO:0007669"/>
    <property type="project" value="InterPro"/>
</dbReference>
<protein>
    <recommendedName>
        <fullName evidence="1">SIS domain-containing protein</fullName>
    </recommendedName>
</protein>
<name>A0A0D2DRR1_9EURO</name>
<evidence type="ECO:0000313" key="3">
    <source>
        <dbReference type="Proteomes" id="UP000053342"/>
    </source>
</evidence>
<dbReference type="STRING" id="215243.A0A0D2DRR1"/>
<dbReference type="EMBL" id="KN847334">
    <property type="protein sequence ID" value="KIW45050.1"/>
    <property type="molecule type" value="Genomic_DNA"/>
</dbReference>
<dbReference type="GeneID" id="27355545"/>
<dbReference type="InterPro" id="IPR046348">
    <property type="entry name" value="SIS_dom_sf"/>
</dbReference>
<dbReference type="Pfam" id="PF01380">
    <property type="entry name" value="SIS"/>
    <property type="match status" value="1"/>
</dbReference>
<dbReference type="AlphaFoldDB" id="A0A0D2DRR1"/>
<evidence type="ECO:0000259" key="1">
    <source>
        <dbReference type="PROSITE" id="PS51464"/>
    </source>
</evidence>
<dbReference type="InterPro" id="IPR001347">
    <property type="entry name" value="SIS_dom"/>
</dbReference>
<dbReference type="SUPFAM" id="SSF53697">
    <property type="entry name" value="SIS domain"/>
    <property type="match status" value="1"/>
</dbReference>
<dbReference type="Proteomes" id="UP000053342">
    <property type="component" value="Unassembled WGS sequence"/>
</dbReference>
<dbReference type="RefSeq" id="XP_016265266.1">
    <property type="nucleotide sequence ID" value="XM_016404261.1"/>
</dbReference>
<dbReference type="CDD" id="cd05014">
    <property type="entry name" value="SIS_Kpsf"/>
    <property type="match status" value="1"/>
</dbReference>
<dbReference type="VEuPathDB" id="FungiDB:PV06_03471"/>
<dbReference type="PROSITE" id="PS51464">
    <property type="entry name" value="SIS"/>
    <property type="match status" value="1"/>
</dbReference>